<name>A0A0A1X6Q0_ZEUCU</name>
<accession>A0A0A1X6Q0</accession>
<reference evidence="1" key="2">
    <citation type="journal article" date="2015" name="Gigascience">
        <title>Reconstructing a comprehensive transcriptome assembly of a white-pupal translocated strain of the pest fruit fly Bactrocera cucurbitae.</title>
        <authorList>
            <person name="Sim S.B."/>
            <person name="Calla B."/>
            <person name="Hall B."/>
            <person name="DeRego T."/>
            <person name="Geib S.M."/>
        </authorList>
    </citation>
    <scope>NUCLEOTIDE SEQUENCE</scope>
</reference>
<proteinExistence type="predicted"/>
<protein>
    <submittedName>
        <fullName evidence="1">Ephexin-1</fullName>
    </submittedName>
</protein>
<dbReference type="EMBL" id="GBXI01007979">
    <property type="protein sequence ID" value="JAD06313.1"/>
    <property type="molecule type" value="Transcribed_RNA"/>
</dbReference>
<sequence length="108" mass="11823">MAVSSPASSHCLASVNICQTNKQLAHCVFPECQLLSSPNALPATPALLMGPTPLWYILYAPHAATKVGAFTSRLSDSPNCQGTSPWPPWLLILYFDILLDDQREWLLV</sequence>
<gene>
    <name evidence="1" type="primary">NGEF</name>
    <name evidence="1" type="ORF">g.28857</name>
</gene>
<reference evidence="1" key="1">
    <citation type="submission" date="2014-11" db="EMBL/GenBank/DDBJ databases">
        <authorList>
            <person name="Geib S."/>
        </authorList>
    </citation>
    <scope>NUCLEOTIDE SEQUENCE</scope>
</reference>
<organism evidence="1">
    <name type="scientific">Zeugodacus cucurbitae</name>
    <name type="common">Melon fruit fly</name>
    <name type="synonym">Bactrocera cucurbitae</name>
    <dbReference type="NCBI Taxonomy" id="28588"/>
    <lineage>
        <taxon>Eukaryota</taxon>
        <taxon>Metazoa</taxon>
        <taxon>Ecdysozoa</taxon>
        <taxon>Arthropoda</taxon>
        <taxon>Hexapoda</taxon>
        <taxon>Insecta</taxon>
        <taxon>Pterygota</taxon>
        <taxon>Neoptera</taxon>
        <taxon>Endopterygota</taxon>
        <taxon>Diptera</taxon>
        <taxon>Brachycera</taxon>
        <taxon>Muscomorpha</taxon>
        <taxon>Tephritoidea</taxon>
        <taxon>Tephritidae</taxon>
        <taxon>Zeugodacus</taxon>
        <taxon>Zeugodacus</taxon>
    </lineage>
</organism>
<dbReference type="AlphaFoldDB" id="A0A0A1X6Q0"/>
<evidence type="ECO:0000313" key="1">
    <source>
        <dbReference type="EMBL" id="JAD06313.1"/>
    </source>
</evidence>